<dbReference type="AlphaFoldDB" id="G7E062"/>
<dbReference type="Pfam" id="PF17104">
    <property type="entry name" value="YBL010C_LAA2"/>
    <property type="match status" value="2"/>
</dbReference>
<keyword evidence="3" id="KW-1185">Reference proteome</keyword>
<dbReference type="Proteomes" id="UP000009131">
    <property type="component" value="Unassembled WGS sequence"/>
</dbReference>
<dbReference type="STRING" id="764103.G7E062"/>
<proteinExistence type="predicted"/>
<dbReference type="InterPro" id="IPR031355">
    <property type="entry name" value="YBL010C/LAA2-like"/>
</dbReference>
<dbReference type="EMBL" id="BABT02000076">
    <property type="protein sequence ID" value="GAA96222.1"/>
    <property type="molecule type" value="Genomic_DNA"/>
</dbReference>
<feature type="region of interest" description="Disordered" evidence="1">
    <location>
        <begin position="471"/>
        <end position="514"/>
    </location>
</feature>
<evidence type="ECO:0000256" key="1">
    <source>
        <dbReference type="SAM" id="MobiDB-lite"/>
    </source>
</evidence>
<dbReference type="PANTHER" id="PTHR38698">
    <property type="entry name" value="EXPRESSED PROTEIN"/>
    <property type="match status" value="1"/>
</dbReference>
<organism evidence="2 3">
    <name type="scientific">Mixia osmundae (strain CBS 9802 / IAM 14324 / JCM 22182 / KY 12970)</name>
    <dbReference type="NCBI Taxonomy" id="764103"/>
    <lineage>
        <taxon>Eukaryota</taxon>
        <taxon>Fungi</taxon>
        <taxon>Dikarya</taxon>
        <taxon>Basidiomycota</taxon>
        <taxon>Pucciniomycotina</taxon>
        <taxon>Mixiomycetes</taxon>
        <taxon>Mixiales</taxon>
        <taxon>Mixiaceae</taxon>
        <taxon>Mixia</taxon>
    </lineage>
</organism>
<gene>
    <name evidence="2" type="primary">Mo02886</name>
    <name evidence="2" type="ORF">E5Q_02886</name>
</gene>
<dbReference type="OrthoDB" id="5378975at2759"/>
<feature type="region of interest" description="Disordered" evidence="1">
    <location>
        <begin position="1"/>
        <end position="126"/>
    </location>
</feature>
<sequence>MDYQDDDDVGRNIWSSSNDPTPPELSGFSSFPSLGTLRSGPHTQPHSDDEEHIGFGRQDPFEPGGVPTEQQQADVPGQDDFMGASRDDALQLPGLASDHSRSSVSLSSATTDEDDFAEAPESHEVSSYVHAESMERHNTVAPISTTPLVLAHSPASDRTSLDTVQPSLTRLSIEPSSATQDDFDDFGDFGAGNDGAQDDDDFGDFDEVPVSAASIRRPPSFSEMDGGFESFRPVASASRVMDSFASPTDPSAWSASSHTRPSVTPLDLTKATSVEELAGPIQAILSVVFPEETLPPLADAPNRSREGSEILISEESRELYAQLSRPPLGPPLDWKRSRIRRDFFIALGIPINLDEMTQPAQKPVATLILPSERPATQGKAGSKRTVLSPEALVASTLRRDRAQTLLSLTPEHLNRLDATKLKSHRNELCRLSENASEALTKLLEARESLQVDEVTYNSMIQDLVTTAQKVKLPSSTKRGSGRASPRSFFGKDRPSSPAPPDLHSASVSRQASMQ</sequence>
<dbReference type="eggNOG" id="ENOG502RZVD">
    <property type="taxonomic scope" value="Eukaryota"/>
</dbReference>
<evidence type="ECO:0000313" key="2">
    <source>
        <dbReference type="EMBL" id="GAA96222.1"/>
    </source>
</evidence>
<name>G7E062_MIXOS</name>
<feature type="compositionally biased region" description="Polar residues" evidence="1">
    <location>
        <begin position="505"/>
        <end position="514"/>
    </location>
</feature>
<feature type="compositionally biased region" description="Basic and acidic residues" evidence="1">
    <location>
        <begin position="45"/>
        <end position="54"/>
    </location>
</feature>
<reference evidence="2 3" key="2">
    <citation type="journal article" date="2012" name="Open Biol.">
        <title>Characteristics of nucleosomes and linker DNA regions on the genome of the basidiomycete Mixia osmundae revealed by mono- and dinucleosome mapping.</title>
        <authorList>
            <person name="Nishida H."/>
            <person name="Kondo S."/>
            <person name="Matsumoto T."/>
            <person name="Suzuki Y."/>
            <person name="Yoshikawa H."/>
            <person name="Taylor T.D."/>
            <person name="Sugiyama J."/>
        </authorList>
    </citation>
    <scope>NUCLEOTIDE SEQUENCE [LARGE SCALE GENOMIC DNA]</scope>
    <source>
        <strain evidence="3">CBS 9802 / IAM 14324 / JCM 22182 / KY 12970</strain>
    </source>
</reference>
<accession>G7E062</accession>
<dbReference type="PANTHER" id="PTHR38698:SF1">
    <property type="entry name" value="FUNGAL PROTEIN"/>
    <property type="match status" value="1"/>
</dbReference>
<protein>
    <submittedName>
        <fullName evidence="2">Uncharacterized protein</fullName>
    </submittedName>
</protein>
<evidence type="ECO:0000313" key="3">
    <source>
        <dbReference type="Proteomes" id="UP000009131"/>
    </source>
</evidence>
<dbReference type="RefSeq" id="XP_014570840.1">
    <property type="nucleotide sequence ID" value="XM_014715354.1"/>
</dbReference>
<feature type="region of interest" description="Disordered" evidence="1">
    <location>
        <begin position="151"/>
        <end position="202"/>
    </location>
</feature>
<feature type="compositionally biased region" description="Polar residues" evidence="1">
    <location>
        <begin position="156"/>
        <end position="179"/>
    </location>
</feature>
<dbReference type="InParanoid" id="G7E062"/>
<reference evidence="2 3" key="1">
    <citation type="journal article" date="2011" name="J. Gen. Appl. Microbiol.">
        <title>Draft genome sequencing of the enigmatic basidiomycete Mixia osmundae.</title>
        <authorList>
            <person name="Nishida H."/>
            <person name="Nagatsuka Y."/>
            <person name="Sugiyama J."/>
        </authorList>
    </citation>
    <scope>NUCLEOTIDE SEQUENCE [LARGE SCALE GENOMIC DNA]</scope>
    <source>
        <strain evidence="3">CBS 9802 / IAM 14324 / JCM 22182 / KY 12970</strain>
    </source>
</reference>
<dbReference type="HOGENOM" id="CLU_530054_0_0_1"/>
<comment type="caution">
    <text evidence="2">The sequence shown here is derived from an EMBL/GenBank/DDBJ whole genome shotgun (WGS) entry which is preliminary data.</text>
</comment>